<evidence type="ECO:0008006" key="5">
    <source>
        <dbReference type="Google" id="ProtNLM"/>
    </source>
</evidence>
<dbReference type="EMBL" id="CAJFDH010000004">
    <property type="protein sequence ID" value="CAD5218887.1"/>
    <property type="molecule type" value="Genomic_DNA"/>
</dbReference>
<feature type="compositionally biased region" description="Polar residues" evidence="2">
    <location>
        <begin position="1"/>
        <end position="10"/>
    </location>
</feature>
<name>A0A811KUF8_9BILA</name>
<comment type="similarity">
    <text evidence="1">Belongs to the BCL7 family.</text>
</comment>
<feature type="region of interest" description="Disordered" evidence="2">
    <location>
        <begin position="81"/>
        <end position="153"/>
    </location>
</feature>
<evidence type="ECO:0000256" key="2">
    <source>
        <dbReference type="SAM" id="MobiDB-lite"/>
    </source>
</evidence>
<sequence length="153" mass="16945">MNSSRFSTPKSYPRSARAETRNRAKDELKRVINAVDKVRKWERRWVLLKDSTIYVYKWVPVSGQAAPKTIVQKTAAAISALSNSNENSNDATNTNSQFGLNEESNTGFSEAGFESDSQSNQAISNLSSQQSVSQMGSTDFSALVREEKQSKGK</sequence>
<dbReference type="PANTHER" id="PTHR12767">
    <property type="entry name" value="BCL7 RELATED"/>
    <property type="match status" value="1"/>
</dbReference>
<dbReference type="Pfam" id="PF04714">
    <property type="entry name" value="BCL_N"/>
    <property type="match status" value="1"/>
</dbReference>
<feature type="region of interest" description="Disordered" evidence="2">
    <location>
        <begin position="1"/>
        <end position="25"/>
    </location>
</feature>
<gene>
    <name evidence="3" type="ORF">BOKJ2_LOCUS8097</name>
</gene>
<dbReference type="Proteomes" id="UP000783686">
    <property type="component" value="Unassembled WGS sequence"/>
</dbReference>
<organism evidence="3 4">
    <name type="scientific">Bursaphelenchus okinawaensis</name>
    <dbReference type="NCBI Taxonomy" id="465554"/>
    <lineage>
        <taxon>Eukaryota</taxon>
        <taxon>Metazoa</taxon>
        <taxon>Ecdysozoa</taxon>
        <taxon>Nematoda</taxon>
        <taxon>Chromadorea</taxon>
        <taxon>Rhabditida</taxon>
        <taxon>Tylenchina</taxon>
        <taxon>Tylenchomorpha</taxon>
        <taxon>Aphelenchoidea</taxon>
        <taxon>Aphelenchoididae</taxon>
        <taxon>Bursaphelenchus</taxon>
    </lineage>
</organism>
<protein>
    <recommendedName>
        <fullName evidence="5">BCL7-like protein</fullName>
    </recommendedName>
</protein>
<dbReference type="Proteomes" id="UP000614601">
    <property type="component" value="Unassembled WGS sequence"/>
</dbReference>
<accession>A0A811KUF8</accession>
<dbReference type="InterPro" id="IPR011993">
    <property type="entry name" value="PH-like_dom_sf"/>
</dbReference>
<dbReference type="OrthoDB" id="5989898at2759"/>
<feature type="compositionally biased region" description="Polar residues" evidence="2">
    <location>
        <begin position="115"/>
        <end position="140"/>
    </location>
</feature>
<evidence type="ECO:0000313" key="3">
    <source>
        <dbReference type="EMBL" id="CAD5218887.1"/>
    </source>
</evidence>
<proteinExistence type="inferred from homology"/>
<keyword evidence="4" id="KW-1185">Reference proteome</keyword>
<reference evidence="3" key="1">
    <citation type="submission" date="2020-09" db="EMBL/GenBank/DDBJ databases">
        <authorList>
            <person name="Kikuchi T."/>
        </authorList>
    </citation>
    <scope>NUCLEOTIDE SEQUENCE</scope>
    <source>
        <strain evidence="3">SH1</strain>
    </source>
</reference>
<feature type="compositionally biased region" description="Polar residues" evidence="2">
    <location>
        <begin position="81"/>
        <end position="108"/>
    </location>
</feature>
<dbReference type="InterPro" id="IPR006804">
    <property type="entry name" value="BCL7"/>
</dbReference>
<dbReference type="AlphaFoldDB" id="A0A811KUF8"/>
<comment type="caution">
    <text evidence="3">The sequence shown here is derived from an EMBL/GenBank/DDBJ whole genome shotgun (WGS) entry which is preliminary data.</text>
</comment>
<dbReference type="Gene3D" id="2.30.29.30">
    <property type="entry name" value="Pleckstrin-homology domain (PH domain)/Phosphotyrosine-binding domain (PTB)"/>
    <property type="match status" value="1"/>
</dbReference>
<dbReference type="EMBL" id="CAJFCW020000004">
    <property type="protein sequence ID" value="CAG9112059.1"/>
    <property type="molecule type" value="Genomic_DNA"/>
</dbReference>
<evidence type="ECO:0000256" key="1">
    <source>
        <dbReference type="ARBA" id="ARBA00010326"/>
    </source>
</evidence>
<feature type="compositionally biased region" description="Basic and acidic residues" evidence="2">
    <location>
        <begin position="16"/>
        <end position="25"/>
    </location>
</feature>
<feature type="compositionally biased region" description="Basic and acidic residues" evidence="2">
    <location>
        <begin position="144"/>
        <end position="153"/>
    </location>
</feature>
<evidence type="ECO:0000313" key="4">
    <source>
        <dbReference type="Proteomes" id="UP000614601"/>
    </source>
</evidence>
<dbReference type="PANTHER" id="PTHR12767:SF9">
    <property type="entry name" value="BCL7-LIKE"/>
    <property type="match status" value="1"/>
</dbReference>